<evidence type="ECO:0000313" key="2">
    <source>
        <dbReference type="Proteomes" id="UP001162992"/>
    </source>
</evidence>
<proteinExistence type="predicted"/>
<name>A0ACC2EMX4_DIPCM</name>
<comment type="caution">
    <text evidence="1">The sequence shown here is derived from an EMBL/GenBank/DDBJ whole genome shotgun (WGS) entry which is preliminary data.</text>
</comment>
<gene>
    <name evidence="1" type="ORF">O6H91_01G010000</name>
</gene>
<sequence length="989" mass="106945">MANRIVDVVLLERSFSNGARTEILLPPPRYPSMPRFPQVPSSSDVNAAEISKVTFEVIGMKCAACAGSIEKAVKRLPGIVDATVVVIEQKAHVVYHPAFVQEHTICESIQDAGFEATIIPDVKNETSMTVCRLRLKGMTCTSCSGSIESALKKVQGVKRATVALATEEAEIHHDPKVVTYVQLIKIIDDIGFEAELISAGEERNKVHLKVEGVHSQEAVKLIEASLQALPGVTAVAIDSSAERFTVSYNPDLTGPRCFMDIIEQSSPLPNLFKASLHVERGEGGPDRTMEINRYRKLFLWSTVFTVPVFLLSMVFMYIPGIKQWLDTKVIKMLSIGALLRWLLSTPVQFVIGWRFYVGAYKALRHGSANMDVLVVLGTNAAYFYSLYTIIRATTSNTFKGTDFFETSAMLISFILLGKYLEVLAKGKTSEAITKLMHLAPDMATLLNLDSNGNVLSEREISTQLIQRNDIVRVGPGSKLPMDGLVVWGESHVNESMITGEAKPVLKKLGDKVVGGTMNEYGALHVQATHVGSETALSQIVRLVEAAQMAKAPVEKLADRISKYFVPMVVAIAFLTWLAWYSAGRGRLYPESWIPSSMDAFELALQFGISVLVIACPCALGLATPTAVMVATGKGAAQGVLIKGGHALESAHKVTCVIFDKTGTLTVGEPVVISTKLLKNMPLQKFFNTIAAAEIYSEHPVAKAICQYAKSLHGNMQMDTSLQLEVKDFQAVAGQGVQAIVAGQKVMVGNSKLMAESGINIPEDVVDHLEEIEEMARTSVLAAIDGEVAGIIAISDPLKKEAGAVISILKEMGIRSIMITGDNWGTANAIAREANIETVIAEAQPKVKAEKVNELQMSGQIVAMVGDGINDSPALVAADVGLAIGVGTDVAIEAADIVLMKSNLEDVITAIDLSRKTFSRIRLNYVWALGYNILGIPIAAGVLFPFTHFRLPPWVAGAAMAASSVSVVCSSLLLKNYKRPKKLDHISKEL</sequence>
<accession>A0ACC2EMX4</accession>
<evidence type="ECO:0000313" key="1">
    <source>
        <dbReference type="EMBL" id="KAJ7567858.1"/>
    </source>
</evidence>
<keyword evidence="2" id="KW-1185">Reference proteome</keyword>
<organism evidence="1 2">
    <name type="scientific">Diphasiastrum complanatum</name>
    <name type="common">Issler's clubmoss</name>
    <name type="synonym">Lycopodium complanatum</name>
    <dbReference type="NCBI Taxonomy" id="34168"/>
    <lineage>
        <taxon>Eukaryota</taxon>
        <taxon>Viridiplantae</taxon>
        <taxon>Streptophyta</taxon>
        <taxon>Embryophyta</taxon>
        <taxon>Tracheophyta</taxon>
        <taxon>Lycopodiopsida</taxon>
        <taxon>Lycopodiales</taxon>
        <taxon>Lycopodiaceae</taxon>
        <taxon>Lycopodioideae</taxon>
        <taxon>Diphasiastrum</taxon>
    </lineage>
</organism>
<protein>
    <submittedName>
        <fullName evidence="1">Uncharacterized protein</fullName>
    </submittedName>
</protein>
<reference evidence="2" key="1">
    <citation type="journal article" date="2024" name="Proc. Natl. Acad. Sci. U.S.A.">
        <title>Extraordinary preservation of gene collinearity over three hundred million years revealed in homosporous lycophytes.</title>
        <authorList>
            <person name="Li C."/>
            <person name="Wickell D."/>
            <person name="Kuo L.Y."/>
            <person name="Chen X."/>
            <person name="Nie B."/>
            <person name="Liao X."/>
            <person name="Peng D."/>
            <person name="Ji J."/>
            <person name="Jenkins J."/>
            <person name="Williams M."/>
            <person name="Shu S."/>
            <person name="Plott C."/>
            <person name="Barry K."/>
            <person name="Rajasekar S."/>
            <person name="Grimwood J."/>
            <person name="Han X."/>
            <person name="Sun S."/>
            <person name="Hou Z."/>
            <person name="He W."/>
            <person name="Dai G."/>
            <person name="Sun C."/>
            <person name="Schmutz J."/>
            <person name="Leebens-Mack J.H."/>
            <person name="Li F.W."/>
            <person name="Wang L."/>
        </authorList>
    </citation>
    <scope>NUCLEOTIDE SEQUENCE [LARGE SCALE GENOMIC DNA]</scope>
    <source>
        <strain evidence="2">cv. PW_Plant_1</strain>
    </source>
</reference>
<dbReference type="EMBL" id="CM055092">
    <property type="protein sequence ID" value="KAJ7567858.1"/>
    <property type="molecule type" value="Genomic_DNA"/>
</dbReference>
<dbReference type="Proteomes" id="UP001162992">
    <property type="component" value="Chromosome 1"/>
</dbReference>